<feature type="transmembrane region" description="Helical" evidence="2">
    <location>
        <begin position="31"/>
        <end position="53"/>
    </location>
</feature>
<keyword evidence="4" id="KW-1185">Reference proteome</keyword>
<evidence type="ECO:0000256" key="2">
    <source>
        <dbReference type="SAM" id="Phobius"/>
    </source>
</evidence>
<organism evidence="3 4">
    <name type="scientific">Dioscorea zingiberensis</name>
    <dbReference type="NCBI Taxonomy" id="325984"/>
    <lineage>
        <taxon>Eukaryota</taxon>
        <taxon>Viridiplantae</taxon>
        <taxon>Streptophyta</taxon>
        <taxon>Embryophyta</taxon>
        <taxon>Tracheophyta</taxon>
        <taxon>Spermatophyta</taxon>
        <taxon>Magnoliopsida</taxon>
        <taxon>Liliopsida</taxon>
        <taxon>Dioscoreales</taxon>
        <taxon>Dioscoreaceae</taxon>
        <taxon>Dioscorea</taxon>
    </lineage>
</organism>
<keyword evidence="2" id="KW-0472">Membrane</keyword>
<protein>
    <submittedName>
        <fullName evidence="3">Uncharacterized protein</fullName>
    </submittedName>
</protein>
<sequence length="277" mass="31215">MGEAPAHLTREEPSIPQKFGWIGKTMQIGGAIVQSLASSGPLLFSCMCLAFAYKNRKSRVLHRSVSMAALHGGKVALKRILVSTEARVDKDVAGSALQEFKELLSAEPIRFTKLQKVAAKLEMTRQEDEAVKMLREASDKARKDGKPHEAYELEMLLVEMLIYEGSYHEALNCGCLEEKMIYDSRRPLYQAVIYKILHDDHRAKEAYNDFCEIHTSWTDDIGDGSPLYGLVHNYETFEKVVRNLKWEIENARDNNTKGDDLHGGKSKQVVGDQNIGK</sequence>
<reference evidence="3" key="1">
    <citation type="submission" date="2021-03" db="EMBL/GenBank/DDBJ databases">
        <authorList>
            <person name="Li Z."/>
            <person name="Yang C."/>
        </authorList>
    </citation>
    <scope>NUCLEOTIDE SEQUENCE</scope>
    <source>
        <strain evidence="3">Dzin_1.0</strain>
        <tissue evidence="3">Leaf</tissue>
    </source>
</reference>
<evidence type="ECO:0000313" key="3">
    <source>
        <dbReference type="EMBL" id="KAJ0963088.1"/>
    </source>
</evidence>
<dbReference type="Proteomes" id="UP001085076">
    <property type="component" value="Miscellaneous, Linkage group lg09"/>
</dbReference>
<feature type="region of interest" description="Disordered" evidence="1">
    <location>
        <begin position="255"/>
        <end position="277"/>
    </location>
</feature>
<evidence type="ECO:0000256" key="1">
    <source>
        <dbReference type="SAM" id="MobiDB-lite"/>
    </source>
</evidence>
<dbReference type="PANTHER" id="PTHR36350:SF3">
    <property type="entry name" value="TRANSMEMBRANE PROTEIN"/>
    <property type="match status" value="1"/>
</dbReference>
<reference evidence="3" key="2">
    <citation type="journal article" date="2022" name="Hortic Res">
        <title>The genome of Dioscorea zingiberensis sheds light on the biosynthesis, origin and evolution of the medicinally important diosgenin saponins.</title>
        <authorList>
            <person name="Li Y."/>
            <person name="Tan C."/>
            <person name="Li Z."/>
            <person name="Guo J."/>
            <person name="Li S."/>
            <person name="Chen X."/>
            <person name="Wang C."/>
            <person name="Dai X."/>
            <person name="Yang H."/>
            <person name="Song W."/>
            <person name="Hou L."/>
            <person name="Xu J."/>
            <person name="Tong Z."/>
            <person name="Xu A."/>
            <person name="Yuan X."/>
            <person name="Wang W."/>
            <person name="Yang Q."/>
            <person name="Chen L."/>
            <person name="Sun Z."/>
            <person name="Wang K."/>
            <person name="Pan B."/>
            <person name="Chen J."/>
            <person name="Bao Y."/>
            <person name="Liu F."/>
            <person name="Qi X."/>
            <person name="Gang D.R."/>
            <person name="Wen J."/>
            <person name="Li J."/>
        </authorList>
    </citation>
    <scope>NUCLEOTIDE SEQUENCE</scope>
    <source>
        <strain evidence="3">Dzin_1.0</strain>
    </source>
</reference>
<accession>A0A9D5BYI1</accession>
<proteinExistence type="predicted"/>
<gene>
    <name evidence="3" type="ORF">J5N97_028210</name>
</gene>
<dbReference type="EMBL" id="JAGGNH010000009">
    <property type="protein sequence ID" value="KAJ0963088.1"/>
    <property type="molecule type" value="Genomic_DNA"/>
</dbReference>
<dbReference type="OrthoDB" id="1425929at2759"/>
<dbReference type="InterPro" id="IPR011990">
    <property type="entry name" value="TPR-like_helical_dom_sf"/>
</dbReference>
<comment type="caution">
    <text evidence="3">The sequence shown here is derived from an EMBL/GenBank/DDBJ whole genome shotgun (WGS) entry which is preliminary data.</text>
</comment>
<keyword evidence="2" id="KW-0812">Transmembrane</keyword>
<dbReference type="PANTHER" id="PTHR36350">
    <property type="entry name" value="TRANSMEMBRANE PROTEIN"/>
    <property type="match status" value="1"/>
</dbReference>
<dbReference type="AlphaFoldDB" id="A0A9D5BYI1"/>
<keyword evidence="2" id="KW-1133">Transmembrane helix</keyword>
<dbReference type="SUPFAM" id="SSF48452">
    <property type="entry name" value="TPR-like"/>
    <property type="match status" value="1"/>
</dbReference>
<evidence type="ECO:0000313" key="4">
    <source>
        <dbReference type="Proteomes" id="UP001085076"/>
    </source>
</evidence>
<name>A0A9D5BYI1_9LILI</name>